<name>A0A4P8XPU8_9BACL</name>
<dbReference type="KEGG" id="palo:E6C60_3818"/>
<keyword evidence="2" id="KW-0812">Transmembrane</keyword>
<feature type="transmembrane region" description="Helical" evidence="2">
    <location>
        <begin position="228"/>
        <end position="247"/>
    </location>
</feature>
<sequence length="458" mass="49861">MTKESDRILDIAMEWVWMVLDAGLMMLAQPFYYISVILIGILYRRQVLLERKLFHVRVNGWQSQTLRTMLGGLVAGLGVSVMMAFLGITLTMSAVLCLWAASLLLMLFRVRFLCFAYAAGLLGIVQSVLGWFPGWQPDGWLGSVHTALLNLNVPSLLALAAVLHLAEAGLVMLQGGRFASPLFLEGKRGKLVGGYQMQSFWPLPLFLLVPSAGGPMLPWTPFFGGDDWMSGAGIAALPVLIGFGEMTQSMLPKQKAVISGKRLVIYSSIVLMLSLLADWWPPLMLAAALAAPLLHEGLAWYSRYEEQQRSPLFVHPPKGLKVLAVLPGSPAEELGILAGETILKVNGTLVRSKEQLHAALRQNAAFCKLEVQNYEGESKFMQRAMYAGEHHQLGVILSPDPDAGLAVRLKPLSIAGLLGMKWSLKNKMAAEEEGAETRTPAGKGSPAAAGLEKDSLDM</sequence>
<feature type="transmembrane region" description="Helical" evidence="2">
    <location>
        <begin position="15"/>
        <end position="43"/>
    </location>
</feature>
<accession>A0A4P8XPU8</accession>
<proteinExistence type="predicted"/>
<feature type="transmembrane region" description="Helical" evidence="2">
    <location>
        <begin position="259"/>
        <end position="277"/>
    </location>
</feature>
<feature type="transmembrane region" description="Helical" evidence="2">
    <location>
        <begin position="115"/>
        <end position="135"/>
    </location>
</feature>
<dbReference type="GO" id="GO:0051301">
    <property type="term" value="P:cell division"/>
    <property type="evidence" value="ECO:0007669"/>
    <property type="project" value="UniProtKB-KW"/>
</dbReference>
<keyword evidence="5" id="KW-1185">Reference proteome</keyword>
<dbReference type="Gene3D" id="2.30.42.10">
    <property type="match status" value="1"/>
</dbReference>
<gene>
    <name evidence="4" type="ORF">E6C60_3818</name>
</gene>
<evidence type="ECO:0000259" key="3">
    <source>
        <dbReference type="PROSITE" id="PS50106"/>
    </source>
</evidence>
<dbReference type="SMART" id="SM00228">
    <property type="entry name" value="PDZ"/>
    <property type="match status" value="1"/>
</dbReference>
<evidence type="ECO:0000313" key="5">
    <source>
        <dbReference type="Proteomes" id="UP000300879"/>
    </source>
</evidence>
<evidence type="ECO:0000313" key="4">
    <source>
        <dbReference type="EMBL" id="QCT04523.1"/>
    </source>
</evidence>
<evidence type="ECO:0000256" key="1">
    <source>
        <dbReference type="SAM" id="MobiDB-lite"/>
    </source>
</evidence>
<dbReference type="SUPFAM" id="SSF50156">
    <property type="entry name" value="PDZ domain-like"/>
    <property type="match status" value="1"/>
</dbReference>
<protein>
    <submittedName>
        <fullName evidence="4">Cell division topological determinant</fullName>
    </submittedName>
</protein>
<keyword evidence="2" id="KW-1133">Transmembrane helix</keyword>
<dbReference type="InterPro" id="IPR036034">
    <property type="entry name" value="PDZ_sf"/>
</dbReference>
<dbReference type="EMBL" id="CP040396">
    <property type="protein sequence ID" value="QCT04523.1"/>
    <property type="molecule type" value="Genomic_DNA"/>
</dbReference>
<dbReference type="Proteomes" id="UP000300879">
    <property type="component" value="Chromosome"/>
</dbReference>
<dbReference type="PROSITE" id="PS50106">
    <property type="entry name" value="PDZ"/>
    <property type="match status" value="1"/>
</dbReference>
<feature type="region of interest" description="Disordered" evidence="1">
    <location>
        <begin position="429"/>
        <end position="458"/>
    </location>
</feature>
<feature type="transmembrane region" description="Helical" evidence="2">
    <location>
        <begin position="90"/>
        <end position="108"/>
    </location>
</feature>
<keyword evidence="4" id="KW-0131">Cell cycle</keyword>
<reference evidence="4 5" key="1">
    <citation type="submission" date="2019-05" db="EMBL/GenBank/DDBJ databases">
        <authorList>
            <person name="Chen C."/>
        </authorList>
    </citation>
    <scope>NUCLEOTIDE SEQUENCE [LARGE SCALE GENOMIC DNA]</scope>
    <source>
        <strain evidence="4 5">HB172198</strain>
    </source>
</reference>
<evidence type="ECO:0000256" key="2">
    <source>
        <dbReference type="SAM" id="Phobius"/>
    </source>
</evidence>
<dbReference type="InterPro" id="IPR041489">
    <property type="entry name" value="PDZ_6"/>
</dbReference>
<dbReference type="RefSeq" id="WP_233281060.1">
    <property type="nucleotide sequence ID" value="NZ_CP040396.1"/>
</dbReference>
<feature type="transmembrane region" description="Helical" evidence="2">
    <location>
        <begin position="200"/>
        <end position="222"/>
    </location>
</feature>
<dbReference type="AlphaFoldDB" id="A0A4P8XPU8"/>
<organism evidence="4 5">
    <name type="scientific">Paenibacillus algicola</name>
    <dbReference type="NCBI Taxonomy" id="2565926"/>
    <lineage>
        <taxon>Bacteria</taxon>
        <taxon>Bacillati</taxon>
        <taxon>Bacillota</taxon>
        <taxon>Bacilli</taxon>
        <taxon>Bacillales</taxon>
        <taxon>Paenibacillaceae</taxon>
        <taxon>Paenibacillus</taxon>
    </lineage>
</organism>
<dbReference type="Pfam" id="PF17820">
    <property type="entry name" value="PDZ_6"/>
    <property type="match status" value="1"/>
</dbReference>
<feature type="transmembrane region" description="Helical" evidence="2">
    <location>
        <begin position="155"/>
        <end position="179"/>
    </location>
</feature>
<feature type="domain" description="PDZ" evidence="3">
    <location>
        <begin position="317"/>
        <end position="375"/>
    </location>
</feature>
<keyword evidence="2" id="KW-0472">Membrane</keyword>
<dbReference type="InterPro" id="IPR001478">
    <property type="entry name" value="PDZ"/>
</dbReference>
<keyword evidence="4" id="KW-0132">Cell division</keyword>